<comment type="caution">
    <text evidence="1">The sequence shown here is derived from an EMBL/GenBank/DDBJ whole genome shotgun (WGS) entry which is preliminary data.</text>
</comment>
<dbReference type="EMBL" id="NOXX01000211">
    <property type="protein sequence ID" value="OYQ42796.1"/>
    <property type="molecule type" value="Genomic_DNA"/>
</dbReference>
<sequence>MLLLSSTFFCHAQELGLKTKLGPIFKDSRKNTRLSKVLEAANGEIIVVRAYYGGMLGRSAKGYFIECYNAQLELKREYDYNFEEVHKDSEDPTLDFLMDGNTLHIIELLYDKTSESYVFSANSGDLTTFKFQRKEILKLPYKKPKKGGLFSMSGSSGFGARLFLNDDKSAFLITIDIDQEKNMESHQFYLFDKSLNLKLEHTFERDIKERDYKVSQFEISNDGTTLYALGRFFTPESKSKEVGGKYGYELSRISAKGAVSNIFDSKDKYAASLKTVLIDDKLICVGFYSEKKDNRYKGICYYDIDPTTLKIKAEKFNPFSEQFMIDKYGKVKDKELRSLAFRGITTTENKEIIFNAEEDYSTSQTTFNANGGSRTITSYHKDDIICVKLNTAGNLEWSRNINKSEASFDFKDPYASYTSLTTSNNTYFFINSGEKVKKLSNDRIKFVQSSRGRANLNAIRINQHGDFDYQEIIDDKDGEIPFMVSNGYTTKNAIYFLGAEDKKKRLLKITLAE</sequence>
<organism evidence="1 2">
    <name type="scientific">Flavobacterium aurantiibacter</name>
    <dbReference type="NCBI Taxonomy" id="2023067"/>
    <lineage>
        <taxon>Bacteria</taxon>
        <taxon>Pseudomonadati</taxon>
        <taxon>Bacteroidota</taxon>
        <taxon>Flavobacteriia</taxon>
        <taxon>Flavobacteriales</taxon>
        <taxon>Flavobacteriaceae</taxon>
        <taxon>Flavobacterium</taxon>
    </lineage>
</organism>
<reference evidence="1 2" key="1">
    <citation type="submission" date="2017-07" db="EMBL/GenBank/DDBJ databases">
        <title>Flavobacterium cyanobacteriorum sp. nov., isolated from cyanobacterial aggregates in a eutrophic lake.</title>
        <authorList>
            <person name="Cai H."/>
        </authorList>
    </citation>
    <scope>NUCLEOTIDE SEQUENCE [LARGE SCALE GENOMIC DNA]</scope>
    <source>
        <strain evidence="1 2">TH167</strain>
    </source>
</reference>
<protein>
    <submittedName>
        <fullName evidence="1">Uncharacterized protein</fullName>
    </submittedName>
</protein>
<accession>A0A255ZMU8</accession>
<name>A0A255ZMU8_9FLAO</name>
<evidence type="ECO:0000313" key="2">
    <source>
        <dbReference type="Proteomes" id="UP000216035"/>
    </source>
</evidence>
<evidence type="ECO:0000313" key="1">
    <source>
        <dbReference type="EMBL" id="OYQ42796.1"/>
    </source>
</evidence>
<dbReference type="Proteomes" id="UP000216035">
    <property type="component" value="Unassembled WGS sequence"/>
</dbReference>
<dbReference type="AlphaFoldDB" id="A0A255ZMU8"/>
<proteinExistence type="predicted"/>
<gene>
    <name evidence="1" type="ORF">CHX27_11680</name>
</gene>
<keyword evidence="2" id="KW-1185">Reference proteome</keyword>